<protein>
    <submittedName>
        <fullName evidence="2">Putative secreted protein</fullName>
    </submittedName>
</protein>
<evidence type="ECO:0000256" key="1">
    <source>
        <dbReference type="SAM" id="SignalP"/>
    </source>
</evidence>
<evidence type="ECO:0000313" key="2">
    <source>
        <dbReference type="EMBL" id="NIE44945.1"/>
    </source>
</evidence>
<dbReference type="EMBL" id="GIKN01002672">
    <property type="protein sequence ID" value="NIE44945.1"/>
    <property type="molecule type" value="Transcribed_RNA"/>
</dbReference>
<reference evidence="2" key="1">
    <citation type="submission" date="2020-03" db="EMBL/GenBank/DDBJ databases">
        <title>A transcriptome and proteome of the tick Rhipicephalus microplus shaped by the genetic composition of its hosts and developmental stage.</title>
        <authorList>
            <person name="Garcia G.R."/>
            <person name="Ribeiro J.M.C."/>
            <person name="Maruyama S.R."/>
            <person name="Gardinasse L.G."/>
            <person name="Nelson K."/>
            <person name="Ferreira B.R."/>
            <person name="Andrade T.G."/>
            <person name="Santos I.K.F.M."/>
        </authorList>
    </citation>
    <scope>NUCLEOTIDE SEQUENCE</scope>
    <source>
        <strain evidence="2">NSGR</strain>
        <tissue evidence="2">Salivary glands</tissue>
    </source>
</reference>
<accession>A0A6G5A1P6</accession>
<sequence>MQAVTTSLVFSALAHACCTPVQDCDSEISSGNAVSEVRLCTPLGTPWWSEQRFISNVVINWQHHGDISTLALIYYILIEADITQLSLVVISFHYCLHNFPVGHRTGRNISLWEHHILSLHDSNKALCEQIY</sequence>
<feature type="chain" id="PRO_5026255873" evidence="1">
    <location>
        <begin position="17"/>
        <end position="131"/>
    </location>
</feature>
<proteinExistence type="predicted"/>
<name>A0A6G5A1P6_RHIMP</name>
<feature type="signal peptide" evidence="1">
    <location>
        <begin position="1"/>
        <end position="16"/>
    </location>
</feature>
<organism evidence="2">
    <name type="scientific">Rhipicephalus microplus</name>
    <name type="common">Cattle tick</name>
    <name type="synonym">Boophilus microplus</name>
    <dbReference type="NCBI Taxonomy" id="6941"/>
    <lineage>
        <taxon>Eukaryota</taxon>
        <taxon>Metazoa</taxon>
        <taxon>Ecdysozoa</taxon>
        <taxon>Arthropoda</taxon>
        <taxon>Chelicerata</taxon>
        <taxon>Arachnida</taxon>
        <taxon>Acari</taxon>
        <taxon>Parasitiformes</taxon>
        <taxon>Ixodida</taxon>
        <taxon>Ixodoidea</taxon>
        <taxon>Ixodidae</taxon>
        <taxon>Rhipicephalinae</taxon>
        <taxon>Rhipicephalus</taxon>
        <taxon>Boophilus</taxon>
    </lineage>
</organism>
<keyword evidence="1" id="KW-0732">Signal</keyword>
<dbReference type="AlphaFoldDB" id="A0A6G5A1P6"/>